<dbReference type="InterPro" id="IPR050173">
    <property type="entry name" value="ABC_transporter_C-like"/>
</dbReference>
<dbReference type="PANTHER" id="PTHR24223">
    <property type="entry name" value="ATP-BINDING CASSETTE SUB-FAMILY C"/>
    <property type="match status" value="1"/>
</dbReference>
<dbReference type="InterPro" id="IPR011527">
    <property type="entry name" value="ABC1_TM_dom"/>
</dbReference>
<evidence type="ECO:0000256" key="4">
    <source>
        <dbReference type="ARBA" id="ARBA00022737"/>
    </source>
</evidence>
<feature type="transmembrane region" description="Helical" evidence="10">
    <location>
        <begin position="458"/>
        <end position="479"/>
    </location>
</feature>
<dbReference type="GO" id="GO:0016020">
    <property type="term" value="C:membrane"/>
    <property type="evidence" value="ECO:0007669"/>
    <property type="project" value="UniProtKB-SubCell"/>
</dbReference>
<dbReference type="SUPFAM" id="SSF52540">
    <property type="entry name" value="P-loop containing nucleoside triphosphate hydrolases"/>
    <property type="match status" value="2"/>
</dbReference>
<keyword evidence="5" id="KW-0547">Nucleotide-binding</keyword>
<feature type="transmembrane region" description="Helical" evidence="10">
    <location>
        <begin position="986"/>
        <end position="1007"/>
    </location>
</feature>
<feature type="compositionally biased region" description="Polar residues" evidence="9">
    <location>
        <begin position="402"/>
        <end position="413"/>
    </location>
</feature>
<keyword evidence="3 10" id="KW-0812">Transmembrane</keyword>
<evidence type="ECO:0000259" key="11">
    <source>
        <dbReference type="PROSITE" id="PS50893"/>
    </source>
</evidence>
<feature type="transmembrane region" description="Helical" evidence="10">
    <location>
        <begin position="74"/>
        <end position="103"/>
    </location>
</feature>
<dbReference type="GO" id="GO:0005524">
    <property type="term" value="F:ATP binding"/>
    <property type="evidence" value="ECO:0007669"/>
    <property type="project" value="UniProtKB-KW"/>
</dbReference>
<dbReference type="OrthoDB" id="6500128at2759"/>
<feature type="domain" description="ABC transporter" evidence="11">
    <location>
        <begin position="695"/>
        <end position="940"/>
    </location>
</feature>
<accession>A0A8H6W385</accession>
<feature type="transmembrane region" description="Helical" evidence="10">
    <location>
        <begin position="32"/>
        <end position="54"/>
    </location>
</feature>
<keyword evidence="7 10" id="KW-1133">Transmembrane helix</keyword>
<dbReference type="PROSITE" id="PS50929">
    <property type="entry name" value="ABC_TM1F"/>
    <property type="match status" value="2"/>
</dbReference>
<gene>
    <name evidence="13" type="ORF">MIND_00694100</name>
</gene>
<feature type="transmembrane region" description="Helical" evidence="10">
    <location>
        <begin position="1222"/>
        <end position="1242"/>
    </location>
</feature>
<dbReference type="CDD" id="cd03244">
    <property type="entry name" value="ABCC_MRP_domain2"/>
    <property type="match status" value="1"/>
</dbReference>
<organism evidence="13 14">
    <name type="scientific">Mycena indigotica</name>
    <dbReference type="NCBI Taxonomy" id="2126181"/>
    <lineage>
        <taxon>Eukaryota</taxon>
        <taxon>Fungi</taxon>
        <taxon>Dikarya</taxon>
        <taxon>Basidiomycota</taxon>
        <taxon>Agaricomycotina</taxon>
        <taxon>Agaricomycetes</taxon>
        <taxon>Agaricomycetidae</taxon>
        <taxon>Agaricales</taxon>
        <taxon>Marasmiineae</taxon>
        <taxon>Mycenaceae</taxon>
        <taxon>Mycena</taxon>
    </lineage>
</organism>
<dbReference type="CDD" id="cd18596">
    <property type="entry name" value="ABC_6TM_VMR1_D1_like"/>
    <property type="match status" value="1"/>
</dbReference>
<feature type="transmembrane region" description="Helical" evidence="10">
    <location>
        <begin position="1254"/>
        <end position="1273"/>
    </location>
</feature>
<dbReference type="SMART" id="SM00382">
    <property type="entry name" value="AAA"/>
    <property type="match status" value="2"/>
</dbReference>
<feature type="domain" description="ABC transporter" evidence="11">
    <location>
        <begin position="1314"/>
        <end position="1551"/>
    </location>
</feature>
<evidence type="ECO:0000313" key="14">
    <source>
        <dbReference type="Proteomes" id="UP000636479"/>
    </source>
</evidence>
<dbReference type="Gene3D" id="3.40.50.300">
    <property type="entry name" value="P-loop containing nucleotide triphosphate hydrolases"/>
    <property type="match status" value="2"/>
</dbReference>
<dbReference type="Gene3D" id="1.20.1560.10">
    <property type="entry name" value="ABC transporter type 1, transmembrane domain"/>
    <property type="match status" value="2"/>
</dbReference>
<evidence type="ECO:0000256" key="8">
    <source>
        <dbReference type="ARBA" id="ARBA00023136"/>
    </source>
</evidence>
<evidence type="ECO:0000256" key="6">
    <source>
        <dbReference type="ARBA" id="ARBA00022840"/>
    </source>
</evidence>
<feature type="transmembrane region" description="Helical" evidence="10">
    <location>
        <begin position="569"/>
        <end position="592"/>
    </location>
</feature>
<name>A0A8H6W385_9AGAR</name>
<dbReference type="FunFam" id="3.40.50.300:FF:000838">
    <property type="entry name" value="ABC multidrug transporter (Eurofung)"/>
    <property type="match status" value="1"/>
</dbReference>
<dbReference type="Pfam" id="PF00005">
    <property type="entry name" value="ABC_tran"/>
    <property type="match status" value="2"/>
</dbReference>
<keyword evidence="4" id="KW-0677">Repeat</keyword>
<keyword evidence="6 13" id="KW-0067">ATP-binding</keyword>
<evidence type="ECO:0000256" key="9">
    <source>
        <dbReference type="SAM" id="MobiDB-lite"/>
    </source>
</evidence>
<dbReference type="Pfam" id="PF00664">
    <property type="entry name" value="ABC_membrane"/>
    <property type="match status" value="2"/>
</dbReference>
<comment type="caution">
    <text evidence="13">The sequence shown here is derived from an EMBL/GenBank/DDBJ whole genome shotgun (WGS) entry which is preliminary data.</text>
</comment>
<dbReference type="GeneID" id="59346163"/>
<proteinExistence type="predicted"/>
<dbReference type="GO" id="GO:0016887">
    <property type="term" value="F:ATP hydrolysis activity"/>
    <property type="evidence" value="ECO:0007669"/>
    <property type="project" value="InterPro"/>
</dbReference>
<dbReference type="PANTHER" id="PTHR24223:SF356">
    <property type="entry name" value="ATP-BINDING CASSETTE TRANSPORTER ABC4"/>
    <property type="match status" value="1"/>
</dbReference>
<feature type="transmembrane region" description="Helical" evidence="10">
    <location>
        <begin position="1137"/>
        <end position="1157"/>
    </location>
</feature>
<protein>
    <submittedName>
        <fullName evidence="13">ATP-binding cassette transporter</fullName>
    </submittedName>
</protein>
<keyword evidence="8 10" id="KW-0472">Membrane</keyword>
<feature type="transmembrane region" description="Helical" evidence="10">
    <location>
        <begin position="485"/>
        <end position="505"/>
    </location>
</feature>
<dbReference type="Proteomes" id="UP000636479">
    <property type="component" value="Unassembled WGS sequence"/>
</dbReference>
<evidence type="ECO:0000256" key="7">
    <source>
        <dbReference type="ARBA" id="ARBA00022989"/>
    </source>
</evidence>
<feature type="transmembrane region" description="Helical" evidence="10">
    <location>
        <begin position="335"/>
        <end position="355"/>
    </location>
</feature>
<comment type="subcellular location">
    <subcellularLocation>
        <location evidence="1">Membrane</location>
        <topology evidence="1">Multi-pass membrane protein</topology>
    </subcellularLocation>
</comment>
<sequence length="1571" mass="173912">MDAVPLFLPDIQVVLNAARFPTLEKSLWTETLVFPVYAALLSALVFSVQSLLQWRNQRSNTNTTQKSWKDVAKYGGVAILSFNMLRLLACLTLLGTSVASLFLLGAKVEQSRDGFAVGIGLCVFYLYSSVLAAIAFDVFEKHGSRAETHLNTILAVAVAVFFYRDIFPLATFTWPVEDAVEGPLLKIKLIALFVAGVASPLLTPQPYIPNPMPTPNSEQTASLFSLLSFSFLDPVVHLAHKLPHLPYDQLPPLADADDAAYLKKRGFKNIDTFSGANPRRHIFFGILRTFSNEFFTIVLMLLIYVACSFASPIGIQRVLAYLEDSTEETEIKPFVWILWLALGPLIGTVAIQVYYRLSMRILVQVEGMITELIFEHALRVRVKADTESSETKDTASDDETLNPDSQSDASSETAHGAPSTTSKDPKSPSNAGSSSVDVGKISNLVTTDLRNVTNMSDFLQLLFYMPVTVVFCVVFLYAVLGWSSFVGMVAMIILFPISGFAANILQKIQRGRIKAADARIKTISETMGVMRMIKLFGWEEKMLGRVNSKREEELVWIWRREIFEWVANTVNNCIPIVTMLVTYVTFVCRVLFYMNCHLSSPKTVIMKRELRPSIVFSTMPVFDMLRNQLHMANYRIIQFIDAKVSIDRINDFLHNTELLDAFTEKDETADFLAVESAQPTDIGFRDATFTWSNEVQDGTVTPSRQRFTLRITEDLFFKRGGINLVLGPTGSGKTSSALPRLILSADSYDVRLLMALLGEMHFVPVSPRSWFNLPRVHGVAYAAQESWVLNETIRDNILFGAEYDEERYKKVLFQCALERDLELFDAGDRSEVGEKGLTLSGGQKARCTLARAIYSKAEIILLDDVLAALDVHTSKHIVEHCFKGDLVKDRTIILVTHNVALAAPIADFVVTLGTNGRIKTQGSVAEALRHDSTFAKEVVAEAEVLEQVVDPEPLPTEIKKDDSKDGKLILEEELQIGRVEWNAVALYLRGLGGFWFYFTFLGFLTVAQMIQVYQTYYIGWWAALYETSPRGSVSVSHHIGVYSAQAVLEVCTHSVADVVFAYACLRASRTIHLDLIKSILGTTLRWLDVTPASRVIARFTADITAVDGPILNVFAGFVYVTMSMIVSFGAVCLLTPLFILPGVLAAVIGGVVGQLFIKAQLSVKRESSNAKAPVLAHFGAAIAGLTSIRAYGAQNPFINESIVRINKYTRAARTLNNLDRWVAVRLAVVGNGLAALLAFYLVYVQQTRANNVGFSLNMAAGFSMRILFWVRIWNDVQIQGNSLERILQYIHIEQEPKPSEAGKPAAAWPTSGNLVVEKLTASYSPGGPKVLKDISFRINAGERVGIVGRTGSGKSSLTLALLRAIYTEGTCYYDGVPTSSLNLDVLRSNITIIPQMPELLSGTLRHNLDPFEQYDDADLNNALRAAGLFALQEDMEEGRLTLDSVISSGGGNLSVGQRQILALARAMVRESKILILDEATSAIDYQTDTIIQASLRNELKPGVTCITVAHRLQTILDSDKIMVLDEGRIVEFDAPRELLKNPRGKLRALVDESGDKEALYAMAEGRHRSSS</sequence>
<dbReference type="RefSeq" id="XP_037219291.1">
    <property type="nucleotide sequence ID" value="XM_037363647.1"/>
</dbReference>
<feature type="region of interest" description="Disordered" evidence="9">
    <location>
        <begin position="388"/>
        <end position="435"/>
    </location>
</feature>
<dbReference type="CDD" id="cd03250">
    <property type="entry name" value="ABCC_MRP_domain1"/>
    <property type="match status" value="1"/>
</dbReference>
<evidence type="ECO:0000313" key="13">
    <source>
        <dbReference type="EMBL" id="KAF7301291.1"/>
    </source>
</evidence>
<dbReference type="FunFam" id="1.20.1560.10:FF:000013">
    <property type="entry name" value="ABC transporter C family member 2"/>
    <property type="match status" value="1"/>
</dbReference>
<evidence type="ECO:0000256" key="10">
    <source>
        <dbReference type="SAM" id="Phobius"/>
    </source>
</evidence>
<dbReference type="InterPro" id="IPR003593">
    <property type="entry name" value="AAA+_ATPase"/>
</dbReference>
<dbReference type="PROSITE" id="PS50893">
    <property type="entry name" value="ABC_TRANSPORTER_2"/>
    <property type="match status" value="2"/>
</dbReference>
<reference evidence="13" key="1">
    <citation type="submission" date="2020-05" db="EMBL/GenBank/DDBJ databases">
        <title>Mycena genomes resolve the evolution of fungal bioluminescence.</title>
        <authorList>
            <person name="Tsai I.J."/>
        </authorList>
    </citation>
    <scope>NUCLEOTIDE SEQUENCE</scope>
    <source>
        <strain evidence="13">171206Taipei</strain>
    </source>
</reference>
<evidence type="ECO:0000259" key="12">
    <source>
        <dbReference type="PROSITE" id="PS50929"/>
    </source>
</evidence>
<feature type="domain" description="ABC transmembrane type-1" evidence="12">
    <location>
        <begin position="1001"/>
        <end position="1277"/>
    </location>
</feature>
<feature type="transmembrane region" description="Helical" evidence="10">
    <location>
        <begin position="1110"/>
        <end position="1131"/>
    </location>
</feature>
<keyword evidence="14" id="KW-1185">Reference proteome</keyword>
<feature type="transmembrane region" description="Helical" evidence="10">
    <location>
        <begin position="115"/>
        <end position="136"/>
    </location>
</feature>
<dbReference type="GO" id="GO:0140359">
    <property type="term" value="F:ABC-type transporter activity"/>
    <property type="evidence" value="ECO:0007669"/>
    <property type="project" value="InterPro"/>
</dbReference>
<dbReference type="InterPro" id="IPR036640">
    <property type="entry name" value="ABC1_TM_sf"/>
</dbReference>
<evidence type="ECO:0000256" key="5">
    <source>
        <dbReference type="ARBA" id="ARBA00022741"/>
    </source>
</evidence>
<evidence type="ECO:0000256" key="2">
    <source>
        <dbReference type="ARBA" id="ARBA00022448"/>
    </source>
</evidence>
<feature type="transmembrane region" description="Helical" evidence="10">
    <location>
        <begin position="294"/>
        <end position="315"/>
    </location>
</feature>
<feature type="domain" description="ABC transmembrane type-1" evidence="12">
    <location>
        <begin position="295"/>
        <end position="591"/>
    </location>
</feature>
<keyword evidence="2" id="KW-0813">Transport</keyword>
<evidence type="ECO:0000256" key="3">
    <source>
        <dbReference type="ARBA" id="ARBA00022692"/>
    </source>
</evidence>
<evidence type="ECO:0000256" key="1">
    <source>
        <dbReference type="ARBA" id="ARBA00004141"/>
    </source>
</evidence>
<dbReference type="EMBL" id="JACAZF010000006">
    <property type="protein sequence ID" value="KAF7301291.1"/>
    <property type="molecule type" value="Genomic_DNA"/>
</dbReference>
<dbReference type="InterPro" id="IPR027417">
    <property type="entry name" value="P-loop_NTPase"/>
</dbReference>
<dbReference type="InterPro" id="IPR003439">
    <property type="entry name" value="ABC_transporter-like_ATP-bd"/>
</dbReference>
<dbReference type="CDD" id="cd18604">
    <property type="entry name" value="ABC_6TM_VMR1_D2_like"/>
    <property type="match status" value="1"/>
</dbReference>
<dbReference type="SUPFAM" id="SSF90123">
    <property type="entry name" value="ABC transporter transmembrane region"/>
    <property type="match status" value="2"/>
</dbReference>